<dbReference type="Gene3D" id="2.10.25.10">
    <property type="entry name" value="Laminin"/>
    <property type="match status" value="3"/>
</dbReference>
<dbReference type="InterPro" id="IPR050440">
    <property type="entry name" value="Laminin/Netrin_ECM"/>
</dbReference>
<dbReference type="InterPro" id="IPR036116">
    <property type="entry name" value="FN3_sf"/>
</dbReference>
<evidence type="ECO:0000256" key="6">
    <source>
        <dbReference type="PROSITE-ProRule" id="PRU00460"/>
    </source>
</evidence>
<feature type="disulfide bond" evidence="6">
    <location>
        <begin position="391"/>
        <end position="400"/>
    </location>
</feature>
<organism evidence="12 13">
    <name type="scientific">Sinanodonta woodiana</name>
    <name type="common">Chinese pond mussel</name>
    <name type="synonym">Anodonta woodiana</name>
    <dbReference type="NCBI Taxonomy" id="1069815"/>
    <lineage>
        <taxon>Eukaryota</taxon>
        <taxon>Metazoa</taxon>
        <taxon>Spiralia</taxon>
        <taxon>Lophotrochozoa</taxon>
        <taxon>Mollusca</taxon>
        <taxon>Bivalvia</taxon>
        <taxon>Autobranchia</taxon>
        <taxon>Heteroconchia</taxon>
        <taxon>Palaeoheterodonta</taxon>
        <taxon>Unionida</taxon>
        <taxon>Unionoidea</taxon>
        <taxon>Unionidae</taxon>
        <taxon>Unioninae</taxon>
        <taxon>Sinanodonta</taxon>
    </lineage>
</organism>
<dbReference type="Pfam" id="PF00053">
    <property type="entry name" value="EGF_laminin"/>
    <property type="match status" value="2"/>
</dbReference>
<dbReference type="FunFam" id="2.10.25.10:FF:000051">
    <property type="entry name" value="Laminin subunit alpha 4"/>
    <property type="match status" value="1"/>
</dbReference>
<dbReference type="PROSITE" id="PS50027">
    <property type="entry name" value="EGF_LAM_2"/>
    <property type="match status" value="1"/>
</dbReference>
<evidence type="ECO:0000256" key="9">
    <source>
        <dbReference type="SAM" id="SignalP"/>
    </source>
</evidence>
<name>A0ABD3WAA6_SINWO</name>
<feature type="disulfide bond" evidence="6">
    <location>
        <begin position="403"/>
        <end position="417"/>
    </location>
</feature>
<keyword evidence="5 6" id="KW-0424">Laminin EGF-like domain</keyword>
<comment type="caution">
    <text evidence="12">The sequence shown here is derived from an EMBL/GenBank/DDBJ whole genome shotgun (WGS) entry which is preliminary data.</text>
</comment>
<dbReference type="PROSITE" id="PS01248">
    <property type="entry name" value="EGF_LAM_1"/>
    <property type="match status" value="1"/>
</dbReference>
<evidence type="ECO:0000256" key="2">
    <source>
        <dbReference type="ARBA" id="ARBA00022737"/>
    </source>
</evidence>
<dbReference type="InterPro" id="IPR002049">
    <property type="entry name" value="LE_dom"/>
</dbReference>
<keyword evidence="8" id="KW-0812">Transmembrane</keyword>
<dbReference type="SUPFAM" id="SSF49265">
    <property type="entry name" value="Fibronectin type III"/>
    <property type="match status" value="1"/>
</dbReference>
<keyword evidence="1 9" id="KW-0732">Signal</keyword>
<dbReference type="InterPro" id="IPR013783">
    <property type="entry name" value="Ig-like_fold"/>
</dbReference>
<dbReference type="EMBL" id="JBJQND010000007">
    <property type="protein sequence ID" value="KAL3870824.1"/>
    <property type="molecule type" value="Genomic_DNA"/>
</dbReference>
<dbReference type="PANTHER" id="PTHR10574">
    <property type="entry name" value="NETRIN/LAMININ-RELATED"/>
    <property type="match status" value="1"/>
</dbReference>
<dbReference type="Gene3D" id="2.60.40.10">
    <property type="entry name" value="Immunoglobulins"/>
    <property type="match status" value="1"/>
</dbReference>
<evidence type="ECO:0000256" key="8">
    <source>
        <dbReference type="SAM" id="Phobius"/>
    </source>
</evidence>
<evidence type="ECO:0000256" key="5">
    <source>
        <dbReference type="ARBA" id="ARBA00023292"/>
    </source>
</evidence>
<evidence type="ECO:0000313" key="13">
    <source>
        <dbReference type="Proteomes" id="UP001634394"/>
    </source>
</evidence>
<feature type="region of interest" description="Disordered" evidence="7">
    <location>
        <begin position="107"/>
        <end position="132"/>
    </location>
</feature>
<reference evidence="12 13" key="1">
    <citation type="submission" date="2024-11" db="EMBL/GenBank/DDBJ databases">
        <title>Chromosome-level genome assembly of the freshwater bivalve Anodonta woodiana.</title>
        <authorList>
            <person name="Chen X."/>
        </authorList>
    </citation>
    <scope>NUCLEOTIDE SEQUENCE [LARGE SCALE GENOMIC DNA]</scope>
    <source>
        <strain evidence="12">MN2024</strain>
        <tissue evidence="12">Gills</tissue>
    </source>
</reference>
<dbReference type="InterPro" id="IPR003961">
    <property type="entry name" value="FN3_dom"/>
</dbReference>
<dbReference type="InterPro" id="IPR056863">
    <property type="entry name" value="LMN_ATRN_NET-like_EGF"/>
</dbReference>
<proteinExistence type="predicted"/>
<dbReference type="CDD" id="cd00063">
    <property type="entry name" value="FN3"/>
    <property type="match status" value="1"/>
</dbReference>
<evidence type="ECO:0000259" key="11">
    <source>
        <dbReference type="PROSITE" id="PS50853"/>
    </source>
</evidence>
<dbReference type="CDD" id="cd00055">
    <property type="entry name" value="EGF_Lam"/>
    <property type="match status" value="2"/>
</dbReference>
<protein>
    <submittedName>
        <fullName evidence="12">Uncharacterized protein</fullName>
    </submittedName>
</protein>
<dbReference type="AlphaFoldDB" id="A0ABD3WAA6"/>
<dbReference type="Pfam" id="PF00041">
    <property type="entry name" value="fn3"/>
    <property type="match status" value="1"/>
</dbReference>
<evidence type="ECO:0000256" key="7">
    <source>
        <dbReference type="SAM" id="MobiDB-lite"/>
    </source>
</evidence>
<evidence type="ECO:0000313" key="12">
    <source>
        <dbReference type="EMBL" id="KAL3870824.1"/>
    </source>
</evidence>
<feature type="chain" id="PRO_5044802698" evidence="9">
    <location>
        <begin position="22"/>
        <end position="525"/>
    </location>
</feature>
<dbReference type="SUPFAM" id="SSF57196">
    <property type="entry name" value="EGF/Laminin"/>
    <property type="match status" value="1"/>
</dbReference>
<dbReference type="PANTHER" id="PTHR10574:SF406">
    <property type="entry name" value="LAMININ SUBUNIT ALPHA 5"/>
    <property type="match status" value="1"/>
</dbReference>
<evidence type="ECO:0000256" key="1">
    <source>
        <dbReference type="ARBA" id="ARBA00022729"/>
    </source>
</evidence>
<dbReference type="Proteomes" id="UP001634394">
    <property type="component" value="Unassembled WGS sequence"/>
</dbReference>
<keyword evidence="13" id="KW-1185">Reference proteome</keyword>
<sequence length="525" mass="59082">MECLERMKTLLFLLFVLFVQAKRIHCDNENPNLGRLVKLHSPTNVTVAFRSSTEAFLFWYPPLNYENHEPIENETEWNLLFVTQIPPNVTRTGLSSNKTNVQINSTAVKTQSNKTSENQTGSNNTSSHPGVSYNISDSEKGNQTILLATKAMDKNSIATLKPPLPMTTTELVMNDDMVPVDSAKLKEYRVVYKPVESAFENSITLDENVTEVHLKNLTPNTNYSITVSAIYITLKEVVSEPVYIRTEIDPVPACICDMLGSEGEGDRMCNMSLTNHPWCRCKPGYVGLFCETCAFGYYRLNPFMPCHACPCKMTESSGSCHFVEGYLHCSHCNLGYTGNLCHKCANGYYRQRIEYPPIPLIPGDCIPCNCNNNTNPLLPEICNHSGKCSLCLYNTTGDNCEKCKPQFIGDPIYAKNCTHILHAIGNRRHFEPPAMGMIAGVIVGVLILLCAIVGFIAYRRMRHSKPQQPFWTIELKDDHEGVNFSTVPEDELHHHEALEDMNFYEEHGGQVRNGTQKYAPLRETM</sequence>
<accession>A0ABD3WAA6</accession>
<comment type="caution">
    <text evidence="6">Lacks conserved residue(s) required for the propagation of feature annotation.</text>
</comment>
<dbReference type="PROSITE" id="PS50853">
    <property type="entry name" value="FN3"/>
    <property type="match status" value="1"/>
</dbReference>
<keyword evidence="3 6" id="KW-1015">Disulfide bond</keyword>
<feature type="signal peptide" evidence="9">
    <location>
        <begin position="1"/>
        <end position="21"/>
    </location>
</feature>
<evidence type="ECO:0000256" key="3">
    <source>
        <dbReference type="ARBA" id="ARBA00023157"/>
    </source>
</evidence>
<keyword evidence="8" id="KW-0472">Membrane</keyword>
<dbReference type="SMART" id="SM00180">
    <property type="entry name" value="EGF_Lam"/>
    <property type="match status" value="3"/>
</dbReference>
<keyword evidence="2" id="KW-0677">Repeat</keyword>
<feature type="transmembrane region" description="Helical" evidence="8">
    <location>
        <begin position="434"/>
        <end position="458"/>
    </location>
</feature>
<gene>
    <name evidence="12" type="ORF">ACJMK2_038861</name>
</gene>
<feature type="domain" description="Laminin EGF-like" evidence="10">
    <location>
        <begin position="368"/>
        <end position="419"/>
    </location>
</feature>
<evidence type="ECO:0000256" key="4">
    <source>
        <dbReference type="ARBA" id="ARBA00023180"/>
    </source>
</evidence>
<evidence type="ECO:0000259" key="10">
    <source>
        <dbReference type="PROSITE" id="PS50027"/>
    </source>
</evidence>
<feature type="domain" description="Fibronectin type-III" evidence="11">
    <location>
        <begin position="156"/>
        <end position="249"/>
    </location>
</feature>
<keyword evidence="8" id="KW-1133">Transmembrane helix</keyword>
<dbReference type="Pfam" id="PF24973">
    <property type="entry name" value="EGF_LMN_ATRN"/>
    <property type="match status" value="1"/>
</dbReference>
<keyword evidence="4" id="KW-0325">Glycoprotein</keyword>